<dbReference type="InterPro" id="IPR019487">
    <property type="entry name" value="RAM_signalling_pathway_SOG2"/>
</dbReference>
<keyword evidence="2" id="KW-0677">Repeat</keyword>
<feature type="region of interest" description="Disordered" evidence="3">
    <location>
        <begin position="33"/>
        <end position="56"/>
    </location>
</feature>
<feature type="region of interest" description="Disordered" evidence="3">
    <location>
        <begin position="802"/>
        <end position="895"/>
    </location>
</feature>
<feature type="compositionally biased region" description="Polar residues" evidence="3">
    <location>
        <begin position="820"/>
        <end position="831"/>
    </location>
</feature>
<dbReference type="InterPro" id="IPR001611">
    <property type="entry name" value="Leu-rich_rpt"/>
</dbReference>
<dbReference type="PANTHER" id="PTHR48051">
    <property type="match status" value="1"/>
</dbReference>
<dbReference type="InterPro" id="IPR032675">
    <property type="entry name" value="LRR_dom_sf"/>
</dbReference>
<feature type="compositionally biased region" description="Low complexity" evidence="3">
    <location>
        <begin position="362"/>
        <end position="377"/>
    </location>
</feature>
<feature type="compositionally biased region" description="Low complexity" evidence="3">
    <location>
        <begin position="574"/>
        <end position="586"/>
    </location>
</feature>
<dbReference type="InterPro" id="IPR003591">
    <property type="entry name" value="Leu-rich_rpt_typical-subtyp"/>
</dbReference>
<name>A0ABR0E5R9_ZASCE</name>
<feature type="region of interest" description="Disordered" evidence="3">
    <location>
        <begin position="219"/>
        <end position="267"/>
    </location>
</feature>
<organism evidence="4 5">
    <name type="scientific">Zasmidium cellare</name>
    <name type="common">Wine cellar mold</name>
    <name type="synonym">Racodium cellare</name>
    <dbReference type="NCBI Taxonomy" id="395010"/>
    <lineage>
        <taxon>Eukaryota</taxon>
        <taxon>Fungi</taxon>
        <taxon>Dikarya</taxon>
        <taxon>Ascomycota</taxon>
        <taxon>Pezizomycotina</taxon>
        <taxon>Dothideomycetes</taxon>
        <taxon>Dothideomycetidae</taxon>
        <taxon>Mycosphaerellales</taxon>
        <taxon>Mycosphaerellaceae</taxon>
        <taxon>Zasmidium</taxon>
    </lineage>
</organism>
<dbReference type="EMBL" id="JAXOVC010000010">
    <property type="protein sequence ID" value="KAK4496453.1"/>
    <property type="molecule type" value="Genomic_DNA"/>
</dbReference>
<dbReference type="Gene3D" id="3.80.10.10">
    <property type="entry name" value="Ribonuclease Inhibitor"/>
    <property type="match status" value="1"/>
</dbReference>
<dbReference type="InterPro" id="IPR050216">
    <property type="entry name" value="LRR_domain-containing"/>
</dbReference>
<sequence>MASDTSSQSSKPPMTSAELVAFVKKELDADEERQAKVAAASAGEVPRESQTGSTLDLSHKNISGLPLEVILLIKDKVERLAVSHNPRISLPVEIAQCDRLRYLNLRWNKLRQFPDAVLSLPKLEILDISKNAIEAIPEDIKRMTNLKFLAVARNQIKRLPLALGEMNLVKLKFDENPIEFPPLDALKPNADRAASMIESEKDKDMCQQVKRFMRAAAVRQKMRTTSEEDMSETNAETPRPPRRGVTGGRFPVRPSVSGIDILPNPVGDSPPTIPPPIPQRSHARGISSNVAPSMAKRPPLSTIVTGGLDSSRSRSETVATSANIRNRRQGYVPRKNANMMSLSEMSTHMSANPAPSAPPPTAALTPPHSRAPSSASSYREYLTPGSGGDSGAVSPVDGPVSRANLSRRLASLPESRNSTLPTINSIRALKRVLYMLFHLYRPVADITLQLKNGSPIRNRREIQLFNANSTVEDLDRLIAAANSTMERNTEIDTTLLTDIIRTGIKALRKYISIVRDLCRERQHTIRQVDAFHVRLVLNAAHGTIIEARNVCHILGFRTKALSSRDTLRVSTAGSSRTVTPTQPRSTSTRRRGATILQPGGGATNVRGMAPPVPLNIGSRSNTMTSMSAGVIPRSNDSFVNLASYSNVPSRSNTMRSVMTESDHEDGGERLYLKMKQCCDLAGQLLPQVRSDLATRKQFNDRADSTEISEHYKSAVEKCDAVITNNNHLQTRLRAMKVGDPARHQRELAQMIESFGRDWTNFVSEIVELTNKEVPVGGIRRTLKPLQHAVKEANRAALLPATAPAARPPPSAPIHGGFPPTLNTAMTQNSSHAPPVPATPLGAALGPAVQATVPPTPTTAISSPEYYFPDQPRTRPVPERSQTTLPLPSYPRRDRS</sequence>
<feature type="compositionally biased region" description="Polar residues" evidence="3">
    <location>
        <begin position="302"/>
        <end position="320"/>
    </location>
</feature>
<reference evidence="4 5" key="1">
    <citation type="journal article" date="2023" name="G3 (Bethesda)">
        <title>A chromosome-level genome assembly of Zasmidium syzygii isolated from banana leaves.</title>
        <authorList>
            <person name="van Westerhoven A.C."/>
            <person name="Mehrabi R."/>
            <person name="Talebi R."/>
            <person name="Steentjes M.B.F."/>
            <person name="Corcolon B."/>
            <person name="Chong P.A."/>
            <person name="Kema G.H.J."/>
            <person name="Seidl M.F."/>
        </authorList>
    </citation>
    <scope>NUCLEOTIDE SEQUENCE [LARGE SCALE GENOMIC DNA]</scope>
    <source>
        <strain evidence="4 5">P124</strain>
    </source>
</reference>
<protein>
    <submittedName>
        <fullName evidence="4">Uncharacterized protein</fullName>
    </submittedName>
</protein>
<evidence type="ECO:0000256" key="2">
    <source>
        <dbReference type="ARBA" id="ARBA00022737"/>
    </source>
</evidence>
<dbReference type="Pfam" id="PF13855">
    <property type="entry name" value="LRR_8"/>
    <property type="match status" value="1"/>
</dbReference>
<gene>
    <name evidence="4" type="ORF">PRZ48_012433</name>
</gene>
<keyword evidence="5" id="KW-1185">Reference proteome</keyword>
<proteinExistence type="predicted"/>
<evidence type="ECO:0000256" key="3">
    <source>
        <dbReference type="SAM" id="MobiDB-lite"/>
    </source>
</evidence>
<evidence type="ECO:0000313" key="4">
    <source>
        <dbReference type="EMBL" id="KAK4496453.1"/>
    </source>
</evidence>
<evidence type="ECO:0000313" key="5">
    <source>
        <dbReference type="Proteomes" id="UP001305779"/>
    </source>
</evidence>
<feature type="region of interest" description="Disordered" evidence="3">
    <location>
        <begin position="290"/>
        <end position="320"/>
    </location>
</feature>
<dbReference type="SMART" id="SM00369">
    <property type="entry name" value="LRR_TYP"/>
    <property type="match status" value="3"/>
</dbReference>
<dbReference type="Proteomes" id="UP001305779">
    <property type="component" value="Unassembled WGS sequence"/>
</dbReference>
<feature type="region of interest" description="Disordered" evidence="3">
    <location>
        <begin position="567"/>
        <end position="608"/>
    </location>
</feature>
<keyword evidence="1" id="KW-0433">Leucine-rich repeat</keyword>
<dbReference type="PANTHER" id="PTHR48051:SF54">
    <property type="entry name" value="LEUCINE-RICH REPEAT-CONTAINING PROTEIN"/>
    <property type="match status" value="1"/>
</dbReference>
<accession>A0ABR0E5R9</accession>
<feature type="region of interest" description="Disordered" evidence="3">
    <location>
        <begin position="346"/>
        <end position="399"/>
    </location>
</feature>
<comment type="caution">
    <text evidence="4">The sequence shown here is derived from an EMBL/GenBank/DDBJ whole genome shotgun (WGS) entry which is preliminary data.</text>
</comment>
<feature type="compositionally biased region" description="Low complexity" evidence="3">
    <location>
        <begin position="838"/>
        <end position="852"/>
    </location>
</feature>
<dbReference type="SUPFAM" id="SSF52075">
    <property type="entry name" value="Outer arm dynein light chain 1"/>
    <property type="match status" value="1"/>
</dbReference>
<evidence type="ECO:0000256" key="1">
    <source>
        <dbReference type="ARBA" id="ARBA00022614"/>
    </source>
</evidence>
<dbReference type="Pfam" id="PF10428">
    <property type="entry name" value="SOG2"/>
    <property type="match status" value="1"/>
</dbReference>